<keyword evidence="9" id="KW-0808">Transferase</keyword>
<evidence type="ECO:0000313" key="9">
    <source>
        <dbReference type="EMBL" id="SCJ55482.1"/>
    </source>
</evidence>
<dbReference type="InterPro" id="IPR001460">
    <property type="entry name" value="PCN-bd_Tpept"/>
</dbReference>
<organism evidence="9">
    <name type="scientific">uncultured Anaerotruncus sp</name>
    <dbReference type="NCBI Taxonomy" id="905011"/>
    <lineage>
        <taxon>Bacteria</taxon>
        <taxon>Bacillati</taxon>
        <taxon>Bacillota</taxon>
        <taxon>Clostridia</taxon>
        <taxon>Eubacteriales</taxon>
        <taxon>Oscillospiraceae</taxon>
        <taxon>Anaerotruncus</taxon>
        <taxon>environmental samples</taxon>
    </lineage>
</organism>
<gene>
    <name evidence="9" type="primary">ftsI</name>
    <name evidence="9" type="ORF">SAMEA3545359_00796</name>
</gene>
<comment type="similarity">
    <text evidence="2">Belongs to the class-D beta-lactamase family.</text>
</comment>
<dbReference type="InterPro" id="IPR012338">
    <property type="entry name" value="Beta-lactam/transpept-like"/>
</dbReference>
<evidence type="ECO:0000256" key="6">
    <source>
        <dbReference type="ARBA" id="ARBA00023251"/>
    </source>
</evidence>
<comment type="catalytic activity">
    <reaction evidence="1">
        <text>a beta-lactam + H2O = a substituted beta-amino acid</text>
        <dbReference type="Rhea" id="RHEA:20401"/>
        <dbReference type="ChEBI" id="CHEBI:15377"/>
        <dbReference type="ChEBI" id="CHEBI:35627"/>
        <dbReference type="ChEBI" id="CHEBI:140347"/>
        <dbReference type="EC" id="3.5.2.6"/>
    </reaction>
</comment>
<dbReference type="GO" id="GO:0005886">
    <property type="term" value="C:plasma membrane"/>
    <property type="evidence" value="ECO:0007669"/>
    <property type="project" value="TreeGrafter"/>
</dbReference>
<accession>A0A1C6HCR3</accession>
<keyword evidence="4" id="KW-0732">Signal</keyword>
<name>A0A1C6HCR3_9FIRM</name>
<proteinExistence type="inferred from homology"/>
<dbReference type="GO" id="GO:0046677">
    <property type="term" value="P:response to antibiotic"/>
    <property type="evidence" value="ECO:0007669"/>
    <property type="project" value="UniProtKB-KW"/>
</dbReference>
<dbReference type="EC" id="3.5.2.6" evidence="3"/>
<dbReference type="AlphaFoldDB" id="A0A1C6HCR3"/>
<evidence type="ECO:0000256" key="5">
    <source>
        <dbReference type="ARBA" id="ARBA00022801"/>
    </source>
</evidence>
<dbReference type="SUPFAM" id="SSF56519">
    <property type="entry name" value="Penicillin binding protein dimerisation domain"/>
    <property type="match status" value="1"/>
</dbReference>
<evidence type="ECO:0000256" key="4">
    <source>
        <dbReference type="ARBA" id="ARBA00022729"/>
    </source>
</evidence>
<keyword evidence="7" id="KW-0812">Transmembrane</keyword>
<feature type="domain" description="Penicillin-binding protein transpeptidase" evidence="8">
    <location>
        <begin position="222"/>
        <end position="526"/>
    </location>
</feature>
<evidence type="ECO:0000256" key="2">
    <source>
        <dbReference type="ARBA" id="ARBA00007898"/>
    </source>
</evidence>
<dbReference type="InterPro" id="IPR050515">
    <property type="entry name" value="Beta-lactam/transpept"/>
</dbReference>
<dbReference type="GO" id="GO:0008800">
    <property type="term" value="F:beta-lactamase activity"/>
    <property type="evidence" value="ECO:0007669"/>
    <property type="project" value="UniProtKB-EC"/>
</dbReference>
<sequence>MAGFEKLSRRMAAIFIAVVLCAVVLVVRIGALGEDSEIVQAAQGQSQKKIEIAQCRGTIYDRDMQPLVNAETGYKLVVTGDFDQVDDILPSIKKDDRSYAREMAKKEQIFAVELTGPVQFSGGYTVPYKKRYGSRFLCPHLIGYLQDGQGFTGLEAGYEDFLRQAGGTQSITFGIDALGQPLRSGEPLAQQVPDLEDGVVLTIDKRVQQIIEEEGKSGVPSGSIVVLDCATGQVRGAASFPSYDPQDVGASLKEVNSPLLNKTLQPYSVGSTFKLVSATSALEAGLPLSTRFTCTGSVKIGDTEYKCHRAEGHGEIDMAQAIELSCNCYFVQLAEKLDPAFARATAQSFGFGQSWQLAPGLLCQAGNLPSTQALASYDLPNFSFGQGGLTATPLQLAAMVNTFARGGEYLRPTLVQGIWQDGSLQEQETPDPIRVMEPQTAQKIADAMVAVTVTGTGRQAAVDGVRIAGKTATAQTGEFGEDGIEKLHSYFSGFFPAEDPRYTVLVFYEYGGEGSFTAAPVFAKICARLMELE</sequence>
<evidence type="ECO:0000256" key="3">
    <source>
        <dbReference type="ARBA" id="ARBA00012865"/>
    </source>
</evidence>
<evidence type="ECO:0000256" key="7">
    <source>
        <dbReference type="SAM" id="Phobius"/>
    </source>
</evidence>
<dbReference type="GO" id="GO:0008658">
    <property type="term" value="F:penicillin binding"/>
    <property type="evidence" value="ECO:0007669"/>
    <property type="project" value="InterPro"/>
</dbReference>
<keyword evidence="7" id="KW-1133">Transmembrane helix</keyword>
<evidence type="ECO:0000259" key="8">
    <source>
        <dbReference type="Pfam" id="PF00905"/>
    </source>
</evidence>
<keyword evidence="5" id="KW-0378">Hydrolase</keyword>
<feature type="transmembrane region" description="Helical" evidence="7">
    <location>
        <begin position="12"/>
        <end position="31"/>
    </location>
</feature>
<dbReference type="SUPFAM" id="SSF56601">
    <property type="entry name" value="beta-lactamase/transpeptidase-like"/>
    <property type="match status" value="1"/>
</dbReference>
<dbReference type="Gene3D" id="3.40.710.10">
    <property type="entry name" value="DD-peptidase/beta-lactamase superfamily"/>
    <property type="match status" value="1"/>
</dbReference>
<keyword evidence="6" id="KW-0046">Antibiotic resistance</keyword>
<dbReference type="GO" id="GO:0071555">
    <property type="term" value="P:cell wall organization"/>
    <property type="evidence" value="ECO:0007669"/>
    <property type="project" value="TreeGrafter"/>
</dbReference>
<evidence type="ECO:0000256" key="1">
    <source>
        <dbReference type="ARBA" id="ARBA00001526"/>
    </source>
</evidence>
<dbReference type="PANTHER" id="PTHR30627:SF6">
    <property type="entry name" value="BETA-LACTAMASE YBXI-RELATED"/>
    <property type="match status" value="1"/>
</dbReference>
<dbReference type="Gene3D" id="3.90.1310.10">
    <property type="entry name" value="Penicillin-binding protein 2a (Domain 2)"/>
    <property type="match status" value="1"/>
</dbReference>
<dbReference type="GO" id="GO:0016757">
    <property type="term" value="F:glycosyltransferase activity"/>
    <property type="evidence" value="ECO:0007669"/>
    <property type="project" value="UniProtKB-KW"/>
</dbReference>
<dbReference type="Pfam" id="PF00905">
    <property type="entry name" value="Transpeptidase"/>
    <property type="match status" value="1"/>
</dbReference>
<protein>
    <recommendedName>
        <fullName evidence="3">beta-lactamase</fullName>
        <ecNumber evidence="3">3.5.2.6</ecNumber>
    </recommendedName>
</protein>
<keyword evidence="9" id="KW-0328">Glycosyltransferase</keyword>
<dbReference type="EMBL" id="FMHG01000001">
    <property type="protein sequence ID" value="SCJ55482.1"/>
    <property type="molecule type" value="Genomic_DNA"/>
</dbReference>
<dbReference type="PANTHER" id="PTHR30627">
    <property type="entry name" value="PEPTIDOGLYCAN D,D-TRANSPEPTIDASE"/>
    <property type="match status" value="1"/>
</dbReference>
<dbReference type="InterPro" id="IPR036138">
    <property type="entry name" value="PBP_dimer_sf"/>
</dbReference>
<keyword evidence="7" id="KW-0472">Membrane</keyword>
<reference evidence="9" key="1">
    <citation type="submission" date="2015-09" db="EMBL/GenBank/DDBJ databases">
        <authorList>
            <consortium name="Pathogen Informatics"/>
        </authorList>
    </citation>
    <scope>NUCLEOTIDE SEQUENCE</scope>
    <source>
        <strain evidence="9">2789STDY5834896</strain>
    </source>
</reference>